<evidence type="ECO:0000256" key="1">
    <source>
        <dbReference type="SAM" id="MobiDB-lite"/>
    </source>
</evidence>
<evidence type="ECO:0000259" key="2">
    <source>
        <dbReference type="Pfam" id="PF13976"/>
    </source>
</evidence>
<feature type="domain" description="GAG-pre-integrase" evidence="2">
    <location>
        <begin position="30"/>
        <end position="95"/>
    </location>
</feature>
<comment type="caution">
    <text evidence="3">The sequence shown here is derived from an EMBL/GenBank/DDBJ whole genome shotgun (WGS) entry which is preliminary data.</text>
</comment>
<feature type="region of interest" description="Disordered" evidence="1">
    <location>
        <begin position="126"/>
        <end position="148"/>
    </location>
</feature>
<dbReference type="InterPro" id="IPR025724">
    <property type="entry name" value="GAG-pre-integrase_dom"/>
</dbReference>
<dbReference type="EMBL" id="JAJFAZ020000004">
    <property type="protein sequence ID" value="KAI5333364.1"/>
    <property type="molecule type" value="Genomic_DNA"/>
</dbReference>
<name>A0AAD4VZK7_PRUDU</name>
<feature type="compositionally biased region" description="Pro residues" evidence="1">
    <location>
        <begin position="134"/>
        <end position="143"/>
    </location>
</feature>
<sequence length="246" mass="26527">MVMIMLEVYLVDQDLATVKTFFSGKSSNGLYPFLFTPNESFQVLHVRVALLGVRADCSVWHSRLGHPALSTLQFLSSHNKLSSSGSQSSFFCHSCPWAHATPAPNHSPSSDLPIILSGPSLSSCSPRLSVSQPLPSPSSPAPNVPATTTTRASSLVQSIFAITHAAPAPALTSPAVPTDPSCPSHPPANKNHEWLLAVADEFNALLRAETWNLVPHTPTMNVLSNKWFFFVSRGILMALFSVTRLT</sequence>
<dbReference type="Proteomes" id="UP001054821">
    <property type="component" value="Chromosome 4"/>
</dbReference>
<reference evidence="3 4" key="1">
    <citation type="journal article" date="2022" name="G3 (Bethesda)">
        <title>Whole-genome sequence and methylome profiling of the almond [Prunus dulcis (Mill.) D.A. Webb] cultivar 'Nonpareil'.</title>
        <authorList>
            <person name="D'Amico-Willman K.M."/>
            <person name="Ouma W.Z."/>
            <person name="Meulia T."/>
            <person name="Sideli G.M."/>
            <person name="Gradziel T.M."/>
            <person name="Fresnedo-Ramirez J."/>
        </authorList>
    </citation>
    <scope>NUCLEOTIDE SEQUENCE [LARGE SCALE GENOMIC DNA]</scope>
    <source>
        <strain evidence="3">Clone GOH B32 T37-40</strain>
    </source>
</reference>
<dbReference type="AlphaFoldDB" id="A0AAD4VZK7"/>
<protein>
    <recommendedName>
        <fullName evidence="2">GAG-pre-integrase domain-containing protein</fullName>
    </recommendedName>
</protein>
<organism evidence="3 4">
    <name type="scientific">Prunus dulcis</name>
    <name type="common">Almond</name>
    <name type="synonym">Amygdalus dulcis</name>
    <dbReference type="NCBI Taxonomy" id="3755"/>
    <lineage>
        <taxon>Eukaryota</taxon>
        <taxon>Viridiplantae</taxon>
        <taxon>Streptophyta</taxon>
        <taxon>Embryophyta</taxon>
        <taxon>Tracheophyta</taxon>
        <taxon>Spermatophyta</taxon>
        <taxon>Magnoliopsida</taxon>
        <taxon>eudicotyledons</taxon>
        <taxon>Gunneridae</taxon>
        <taxon>Pentapetalae</taxon>
        <taxon>rosids</taxon>
        <taxon>fabids</taxon>
        <taxon>Rosales</taxon>
        <taxon>Rosaceae</taxon>
        <taxon>Amygdaloideae</taxon>
        <taxon>Amygdaleae</taxon>
        <taxon>Prunus</taxon>
    </lineage>
</organism>
<accession>A0AAD4VZK7</accession>
<evidence type="ECO:0000313" key="3">
    <source>
        <dbReference type="EMBL" id="KAI5333364.1"/>
    </source>
</evidence>
<proteinExistence type="predicted"/>
<dbReference type="Pfam" id="PF13976">
    <property type="entry name" value="gag_pre-integrs"/>
    <property type="match status" value="1"/>
</dbReference>
<gene>
    <name evidence="3" type="ORF">L3X38_023495</name>
</gene>
<evidence type="ECO:0000313" key="4">
    <source>
        <dbReference type="Proteomes" id="UP001054821"/>
    </source>
</evidence>
<keyword evidence="4" id="KW-1185">Reference proteome</keyword>